<organism evidence="1 2">
    <name type="scientific">Hujiaoplasma nucleasis</name>
    <dbReference type="NCBI Taxonomy" id="2725268"/>
    <lineage>
        <taxon>Bacteria</taxon>
        <taxon>Bacillati</taxon>
        <taxon>Mycoplasmatota</taxon>
        <taxon>Mollicutes</taxon>
        <taxon>Candidatus Izemoplasmatales</taxon>
        <taxon>Hujiaoplasmataceae</taxon>
        <taxon>Hujiaoplasma</taxon>
    </lineage>
</organism>
<evidence type="ECO:0000313" key="1">
    <source>
        <dbReference type="EMBL" id="QLY40572.1"/>
    </source>
</evidence>
<dbReference type="AlphaFoldDB" id="A0A7L6N508"/>
<dbReference type="EMBL" id="CP051151">
    <property type="protein sequence ID" value="QLY40572.1"/>
    <property type="molecule type" value="Genomic_DNA"/>
</dbReference>
<evidence type="ECO:0008006" key="3">
    <source>
        <dbReference type="Google" id="ProtNLM"/>
    </source>
</evidence>
<dbReference type="Proteomes" id="UP000512167">
    <property type="component" value="Chromosome"/>
</dbReference>
<dbReference type="KEGG" id="tbk:HF295_06810"/>
<proteinExistence type="predicted"/>
<keyword evidence="2" id="KW-1185">Reference proteome</keyword>
<accession>A0A7L6N508</accession>
<protein>
    <recommendedName>
        <fullName evidence="3">SRPBCC domain-containing protein</fullName>
    </recommendedName>
</protein>
<reference evidence="1 2" key="1">
    <citation type="submission" date="2020-04" db="EMBL/GenBank/DDBJ databases">
        <authorList>
            <person name="Zheng R.K."/>
            <person name="Sun C.M."/>
        </authorList>
    </citation>
    <scope>NUCLEOTIDE SEQUENCE [LARGE SCALE GENOMIC DNA]</scope>
    <source>
        <strain evidence="2">zrk29</strain>
    </source>
</reference>
<sequence>MSNIIEYSIHTYLKGKVIWKILFDNHYVKEYMGCLLRKNKESMTWYIEKDLREIVLLEGEIIEETPNEYIHIRTYNPHRHYDKKYTLDVFYILKDHTLTIKQTGFENLPDGQKVYEENKLGWAHSINELNKIIDKKEK</sequence>
<name>A0A7L6N508_9MOLU</name>
<evidence type="ECO:0000313" key="2">
    <source>
        <dbReference type="Proteomes" id="UP000512167"/>
    </source>
</evidence>
<gene>
    <name evidence="1" type="ORF">HF295_06810</name>
</gene>
<dbReference type="RefSeq" id="WP_312031416.1">
    <property type="nucleotide sequence ID" value="NZ_CP051151.1"/>
</dbReference>